<dbReference type="InterPro" id="IPR001466">
    <property type="entry name" value="Beta-lactam-related"/>
</dbReference>
<dbReference type="InterPro" id="IPR012338">
    <property type="entry name" value="Beta-lactam/transpept-like"/>
</dbReference>
<dbReference type="PANTHER" id="PTHR43283:SF3">
    <property type="entry name" value="BETA-LACTAMASE FAMILY PROTEIN (AFU_ORTHOLOGUE AFUA_5G07500)"/>
    <property type="match status" value="1"/>
</dbReference>
<dbReference type="OrthoDB" id="5377981at2"/>
<dbReference type="Gene3D" id="3.40.710.10">
    <property type="entry name" value="DD-peptidase/beta-lactamase superfamily"/>
    <property type="match status" value="1"/>
</dbReference>
<name>A0A1M4XDR8_9RHOB</name>
<dbReference type="PANTHER" id="PTHR43283">
    <property type="entry name" value="BETA-LACTAMASE-RELATED"/>
    <property type="match status" value="1"/>
</dbReference>
<sequence length="318" mass="34055">MSLRALLIGALFLTTPVAAQDDRQTAIVTSFEAWMTDHGVTEASIAVLAGDAPAPTLTKGYGRDAAAPVTLASLSKAITGACIAVFQQEGVFDLDAQISTLIDAPESTGSLPDFLSQTSGFDEDLTQGQPWHLEADRTPRHKLATKLALDAPRADASFRYNNTNYAVLGAVIDAHAQQDYEADCRSLVLDPLGITTAALDPVWGPLGAWGGWSMSVGDYARFAKEWFGSPRNIGRAPLDWPHSELGRGAKYVMGSFYRNINGRNLFWHAGLLCWDGKGDGSYFASYGGEMVVVVSYAACLEDGALGDLDTVLFKAALR</sequence>
<dbReference type="STRING" id="1486859.SAMN05444273_103138"/>
<dbReference type="Pfam" id="PF00144">
    <property type="entry name" value="Beta-lactamase"/>
    <property type="match status" value="1"/>
</dbReference>
<proteinExistence type="predicted"/>
<dbReference type="AlphaFoldDB" id="A0A1M4XDR8"/>
<reference evidence="4" key="1">
    <citation type="submission" date="2016-11" db="EMBL/GenBank/DDBJ databases">
        <authorList>
            <person name="Varghese N."/>
            <person name="Submissions S."/>
        </authorList>
    </citation>
    <scope>NUCLEOTIDE SEQUENCE [LARGE SCALE GENOMIC DNA]</scope>
    <source>
        <strain evidence="4">DSM 100566</strain>
    </source>
</reference>
<dbReference type="InterPro" id="IPR050789">
    <property type="entry name" value="Diverse_Enzym_Activities"/>
</dbReference>
<evidence type="ECO:0000259" key="2">
    <source>
        <dbReference type="Pfam" id="PF00144"/>
    </source>
</evidence>
<feature type="signal peptide" evidence="1">
    <location>
        <begin position="1"/>
        <end position="19"/>
    </location>
</feature>
<accession>A0A1M4XDR8</accession>
<feature type="domain" description="Beta-lactamase-related" evidence="2">
    <location>
        <begin position="33"/>
        <end position="294"/>
    </location>
</feature>
<feature type="chain" id="PRO_5012160446" evidence="1">
    <location>
        <begin position="20"/>
        <end position="318"/>
    </location>
</feature>
<dbReference type="Proteomes" id="UP000184144">
    <property type="component" value="Unassembled WGS sequence"/>
</dbReference>
<evidence type="ECO:0000313" key="4">
    <source>
        <dbReference type="Proteomes" id="UP000184144"/>
    </source>
</evidence>
<evidence type="ECO:0000313" key="3">
    <source>
        <dbReference type="EMBL" id="SHE91598.1"/>
    </source>
</evidence>
<keyword evidence="1" id="KW-0732">Signal</keyword>
<protein>
    <submittedName>
        <fullName evidence="3">Beta-lactamase</fullName>
    </submittedName>
</protein>
<gene>
    <name evidence="3" type="ORF">SAMN05444273_103138</name>
</gene>
<dbReference type="SUPFAM" id="SSF56601">
    <property type="entry name" value="beta-lactamase/transpeptidase-like"/>
    <property type="match status" value="1"/>
</dbReference>
<dbReference type="RefSeq" id="WP_073142066.1">
    <property type="nucleotide sequence ID" value="NZ_FQUV01000003.1"/>
</dbReference>
<evidence type="ECO:0000256" key="1">
    <source>
        <dbReference type="SAM" id="SignalP"/>
    </source>
</evidence>
<dbReference type="EMBL" id="FQUV01000003">
    <property type="protein sequence ID" value="SHE91598.1"/>
    <property type="molecule type" value="Genomic_DNA"/>
</dbReference>
<keyword evidence="4" id="KW-1185">Reference proteome</keyword>
<organism evidence="3 4">
    <name type="scientific">Litoreibacter ascidiaceicola</name>
    <dbReference type="NCBI Taxonomy" id="1486859"/>
    <lineage>
        <taxon>Bacteria</taxon>
        <taxon>Pseudomonadati</taxon>
        <taxon>Pseudomonadota</taxon>
        <taxon>Alphaproteobacteria</taxon>
        <taxon>Rhodobacterales</taxon>
        <taxon>Roseobacteraceae</taxon>
        <taxon>Litoreibacter</taxon>
    </lineage>
</organism>